<keyword evidence="3" id="KW-0282">Flagellum</keyword>
<name>A0ABQ8F3Y8_9FUNG</name>
<evidence type="ECO:0000256" key="10">
    <source>
        <dbReference type="ARBA" id="ARBA00040899"/>
    </source>
</evidence>
<evidence type="ECO:0000313" key="16">
    <source>
        <dbReference type="Proteomes" id="UP001648503"/>
    </source>
</evidence>
<evidence type="ECO:0000256" key="4">
    <source>
        <dbReference type="ARBA" id="ARBA00023054"/>
    </source>
</evidence>
<evidence type="ECO:0000256" key="9">
    <source>
        <dbReference type="ARBA" id="ARBA00038424"/>
    </source>
</evidence>
<gene>
    <name evidence="15" type="ORF">BASA50_009475</name>
</gene>
<accession>A0ABQ8F3Y8</accession>
<dbReference type="PANTHER" id="PTHR21625">
    <property type="entry name" value="NYD-SP28 PROTEIN"/>
    <property type="match status" value="1"/>
</dbReference>
<evidence type="ECO:0000256" key="12">
    <source>
        <dbReference type="SAM" id="Coils"/>
    </source>
</evidence>
<evidence type="ECO:0000313" key="15">
    <source>
        <dbReference type="EMBL" id="KAH6590213.1"/>
    </source>
</evidence>
<comment type="subcellular location">
    <subcellularLocation>
        <location evidence="1">Cytoplasm</location>
        <location evidence="1">Cytoskeleton</location>
        <location evidence="1">Flagellum axoneme</location>
    </subcellularLocation>
    <subcellularLocation>
        <location evidence="8">Cytoplasm</location>
        <location evidence="8">Cytoskeleton</location>
        <location evidence="8">Flagellum basal body</location>
    </subcellularLocation>
</comment>
<comment type="caution">
    <text evidence="15">The sequence shown here is derived from an EMBL/GenBank/DDBJ whole genome shotgun (WGS) entry which is preliminary data.</text>
</comment>
<keyword evidence="4 12" id="KW-0175">Coiled coil</keyword>
<evidence type="ECO:0000256" key="5">
    <source>
        <dbReference type="ARBA" id="ARBA00023069"/>
    </source>
</evidence>
<evidence type="ECO:0000256" key="3">
    <source>
        <dbReference type="ARBA" id="ARBA00022846"/>
    </source>
</evidence>
<dbReference type="PANTHER" id="PTHR21625:SF0">
    <property type="entry name" value="DYNEIN REGULATORY COMPLEX SUBUNIT 2"/>
    <property type="match status" value="1"/>
</dbReference>
<dbReference type="Proteomes" id="UP001648503">
    <property type="component" value="Unassembled WGS sequence"/>
</dbReference>
<dbReference type="Pfam" id="PF14772">
    <property type="entry name" value="NYD-SP28"/>
    <property type="match status" value="1"/>
</dbReference>
<dbReference type="InterPro" id="IPR039505">
    <property type="entry name" value="DRC1/2_N"/>
</dbReference>
<comment type="function">
    <text evidence="11">Component of the nexin-dynein regulatory complex (N-DRC), a key regulator of ciliary/flagellar motility which maintains the alignment and integrity of the distal axoneme and regulates microtubule sliding in motile axonemes. Plays a critical role in the assembly of N-DRC and also stabilizes the assembly of multiple inner dynein arms and radial spokes. Coassembles with DRC1 to form a central scaffold needed for assembly of the N-DRC and its attachment to the outer doublet microtubules.</text>
</comment>
<dbReference type="EMBL" id="JAFCIX010000435">
    <property type="protein sequence ID" value="KAH6590213.1"/>
    <property type="molecule type" value="Genomic_DNA"/>
</dbReference>
<evidence type="ECO:0000256" key="2">
    <source>
        <dbReference type="ARBA" id="ARBA00022490"/>
    </source>
</evidence>
<keyword evidence="5" id="KW-0969">Cilium</keyword>
<comment type="similarity">
    <text evidence="9">Belongs to the DRC2 family.</text>
</comment>
<evidence type="ECO:0000256" key="11">
    <source>
        <dbReference type="ARBA" id="ARBA00045865"/>
    </source>
</evidence>
<evidence type="ECO:0000256" key="7">
    <source>
        <dbReference type="ARBA" id="ARBA00023273"/>
    </source>
</evidence>
<reference evidence="15 16" key="1">
    <citation type="submission" date="2021-02" db="EMBL/GenBank/DDBJ databases">
        <title>Variation within the Batrachochytrium salamandrivorans European outbreak.</title>
        <authorList>
            <person name="Kelly M."/>
            <person name="Pasmans F."/>
            <person name="Shea T.P."/>
            <person name="Munoz J.F."/>
            <person name="Carranza S."/>
            <person name="Cuomo C.A."/>
            <person name="Martel A."/>
        </authorList>
    </citation>
    <scope>NUCLEOTIDE SEQUENCE [LARGE SCALE GENOMIC DNA]</scope>
    <source>
        <strain evidence="15 16">AMFP18/2</strain>
    </source>
</reference>
<keyword evidence="6" id="KW-0206">Cytoskeleton</keyword>
<evidence type="ECO:0000256" key="8">
    <source>
        <dbReference type="ARBA" id="ARBA00037841"/>
    </source>
</evidence>
<evidence type="ECO:0000256" key="13">
    <source>
        <dbReference type="SAM" id="MobiDB-lite"/>
    </source>
</evidence>
<keyword evidence="2" id="KW-0963">Cytoplasm</keyword>
<evidence type="ECO:0000256" key="1">
    <source>
        <dbReference type="ARBA" id="ARBA00004611"/>
    </source>
</evidence>
<proteinExistence type="inferred from homology"/>
<sequence>MAKKAKKGKKGSDKGTKNEFHSMKDEEMRKRLLDEARQRTMERIATEEQNFKLNNYKIQNRWREIMKAAKSEELRKSVEILQQVHSRHIDQKNAAKETLAHDLVEAEEQYSTALQSHLINIDTLIDLQNARLLSLETQLEEDSRMLDIEFSSERKDTRLSLHAREKTEILEIMARAEHEFQEAEADARHEYSSIKDDVKNKNLEEKHALRIQLEGTVEDLWRQFQSTLNQYNSSTEERKRQFEELKQKDQKNAKEIEQQMKKLVKLQETIAQFKTRLSSNSKDYEERNKALREKKDVIQTQFQSLKKRMDMFREQERQRLTELTIVSSSVLKTLREKVQTAEEIIKLAEMNRKSETEAEQVIPFYSESGGDEIKKVINSQLDIDLPREFNAMEQFNKRHNKALLDQLVLEKQRAQLQEENSHLRDILKQYLDGISISEDVLDKLNPLFVVNGCTNAPIRQRG</sequence>
<organism evidence="15 16">
    <name type="scientific">Batrachochytrium salamandrivorans</name>
    <dbReference type="NCBI Taxonomy" id="1357716"/>
    <lineage>
        <taxon>Eukaryota</taxon>
        <taxon>Fungi</taxon>
        <taxon>Fungi incertae sedis</taxon>
        <taxon>Chytridiomycota</taxon>
        <taxon>Chytridiomycota incertae sedis</taxon>
        <taxon>Chytridiomycetes</taxon>
        <taxon>Rhizophydiales</taxon>
        <taxon>Rhizophydiales incertae sedis</taxon>
        <taxon>Batrachochytrium</taxon>
    </lineage>
</organism>
<feature type="region of interest" description="Disordered" evidence="13">
    <location>
        <begin position="1"/>
        <end position="34"/>
    </location>
</feature>
<feature type="domain" description="Dynein regulatory complex protein 1/2 N-terminal" evidence="14">
    <location>
        <begin position="24"/>
        <end position="121"/>
    </location>
</feature>
<protein>
    <recommendedName>
        <fullName evidence="10">Dynein regulatory complex subunit 2</fullName>
    </recommendedName>
</protein>
<keyword evidence="7" id="KW-0966">Cell projection</keyword>
<evidence type="ECO:0000259" key="14">
    <source>
        <dbReference type="Pfam" id="PF14772"/>
    </source>
</evidence>
<feature type="coiled-coil region" evidence="12">
    <location>
        <begin position="228"/>
        <end position="351"/>
    </location>
</feature>
<evidence type="ECO:0000256" key="6">
    <source>
        <dbReference type="ARBA" id="ARBA00023212"/>
    </source>
</evidence>
<feature type="compositionally biased region" description="Basic and acidic residues" evidence="13">
    <location>
        <begin position="10"/>
        <end position="34"/>
    </location>
</feature>
<keyword evidence="16" id="KW-1185">Reference proteome</keyword>
<dbReference type="InterPro" id="IPR039750">
    <property type="entry name" value="DRC1/DRC2"/>
</dbReference>